<dbReference type="EMBL" id="HG739111">
    <property type="protein sequence ID" value="CDP07675.1"/>
    <property type="molecule type" value="Genomic_DNA"/>
</dbReference>
<dbReference type="AlphaFoldDB" id="A0A068UGL0"/>
<dbReference type="Proteomes" id="UP000295252">
    <property type="component" value="Chromosome IV"/>
</dbReference>
<sequence length="115" mass="12743">MNCSARLSKSIPGFYCSSVRFDTVPCIHFLHFRQYAPPTYVNFRLKNSVTLKLLPTCASKTNSSEGSDRKNGETAQGPPFLTILAGFLVFFVLCWIIGSIVLWLIGLSVRAPPSK</sequence>
<dbReference type="PhylomeDB" id="A0A068UGL0"/>
<keyword evidence="1" id="KW-0812">Transmembrane</keyword>
<gene>
    <name evidence="2" type="ORF">GSCOC_T00025006001</name>
</gene>
<protein>
    <submittedName>
        <fullName evidence="2">Uncharacterized protein</fullName>
    </submittedName>
</protein>
<evidence type="ECO:0000256" key="1">
    <source>
        <dbReference type="SAM" id="Phobius"/>
    </source>
</evidence>
<accession>A0A068UGL0</accession>
<reference evidence="3" key="1">
    <citation type="journal article" date="2014" name="Science">
        <title>The coffee genome provides insight into the convergent evolution of caffeine biosynthesis.</title>
        <authorList>
            <person name="Denoeud F."/>
            <person name="Carretero-Paulet L."/>
            <person name="Dereeper A."/>
            <person name="Droc G."/>
            <person name="Guyot R."/>
            <person name="Pietrella M."/>
            <person name="Zheng C."/>
            <person name="Alberti A."/>
            <person name="Anthony F."/>
            <person name="Aprea G."/>
            <person name="Aury J.M."/>
            <person name="Bento P."/>
            <person name="Bernard M."/>
            <person name="Bocs S."/>
            <person name="Campa C."/>
            <person name="Cenci A."/>
            <person name="Combes M.C."/>
            <person name="Crouzillat D."/>
            <person name="Da Silva C."/>
            <person name="Daddiego L."/>
            <person name="De Bellis F."/>
            <person name="Dussert S."/>
            <person name="Garsmeur O."/>
            <person name="Gayraud T."/>
            <person name="Guignon V."/>
            <person name="Jahn K."/>
            <person name="Jamilloux V."/>
            <person name="Joet T."/>
            <person name="Labadie K."/>
            <person name="Lan T."/>
            <person name="Leclercq J."/>
            <person name="Lepelley M."/>
            <person name="Leroy T."/>
            <person name="Li L.T."/>
            <person name="Librado P."/>
            <person name="Lopez L."/>
            <person name="Munoz A."/>
            <person name="Noel B."/>
            <person name="Pallavicini A."/>
            <person name="Perrotta G."/>
            <person name="Poncet V."/>
            <person name="Pot D."/>
            <person name="Priyono X."/>
            <person name="Rigoreau M."/>
            <person name="Rouard M."/>
            <person name="Rozas J."/>
            <person name="Tranchant-Dubreuil C."/>
            <person name="VanBuren R."/>
            <person name="Zhang Q."/>
            <person name="Andrade A.C."/>
            <person name="Argout X."/>
            <person name="Bertrand B."/>
            <person name="de Kochko A."/>
            <person name="Graziosi G."/>
            <person name="Henry R.J."/>
            <person name="Jayarama X."/>
            <person name="Ming R."/>
            <person name="Nagai C."/>
            <person name="Rounsley S."/>
            <person name="Sankoff D."/>
            <person name="Giuliano G."/>
            <person name="Albert V.A."/>
            <person name="Wincker P."/>
            <person name="Lashermes P."/>
        </authorList>
    </citation>
    <scope>NUCLEOTIDE SEQUENCE [LARGE SCALE GENOMIC DNA]</scope>
    <source>
        <strain evidence="3">cv. DH200-94</strain>
    </source>
</reference>
<keyword evidence="1" id="KW-1133">Transmembrane helix</keyword>
<organism evidence="2 3">
    <name type="scientific">Coffea canephora</name>
    <name type="common">Robusta coffee</name>
    <dbReference type="NCBI Taxonomy" id="49390"/>
    <lineage>
        <taxon>Eukaryota</taxon>
        <taxon>Viridiplantae</taxon>
        <taxon>Streptophyta</taxon>
        <taxon>Embryophyta</taxon>
        <taxon>Tracheophyta</taxon>
        <taxon>Spermatophyta</taxon>
        <taxon>Magnoliopsida</taxon>
        <taxon>eudicotyledons</taxon>
        <taxon>Gunneridae</taxon>
        <taxon>Pentapetalae</taxon>
        <taxon>asterids</taxon>
        <taxon>lamiids</taxon>
        <taxon>Gentianales</taxon>
        <taxon>Rubiaceae</taxon>
        <taxon>Ixoroideae</taxon>
        <taxon>Gardenieae complex</taxon>
        <taxon>Bertiereae - Coffeeae clade</taxon>
        <taxon>Coffeeae</taxon>
        <taxon>Coffea</taxon>
    </lineage>
</organism>
<name>A0A068UGL0_COFCA</name>
<dbReference type="OrthoDB" id="783284at2759"/>
<dbReference type="OMA" id="TCASKTN"/>
<keyword evidence="3" id="KW-1185">Reference proteome</keyword>
<evidence type="ECO:0000313" key="2">
    <source>
        <dbReference type="EMBL" id="CDP07675.1"/>
    </source>
</evidence>
<dbReference type="Gramene" id="CDP07675">
    <property type="protein sequence ID" value="CDP07675"/>
    <property type="gene ID" value="GSCOC_T00025006001"/>
</dbReference>
<dbReference type="InParanoid" id="A0A068UGL0"/>
<keyword evidence="1" id="KW-0472">Membrane</keyword>
<feature type="transmembrane region" description="Helical" evidence="1">
    <location>
        <begin position="80"/>
        <end position="105"/>
    </location>
</feature>
<evidence type="ECO:0000313" key="3">
    <source>
        <dbReference type="Proteomes" id="UP000295252"/>
    </source>
</evidence>
<proteinExistence type="predicted"/>